<dbReference type="EMBL" id="BTRK01000001">
    <property type="protein sequence ID" value="GMR33166.1"/>
    <property type="molecule type" value="Genomic_DNA"/>
</dbReference>
<keyword evidence="2" id="KW-1185">Reference proteome</keyword>
<evidence type="ECO:0000313" key="1">
    <source>
        <dbReference type="EMBL" id="GMR33166.1"/>
    </source>
</evidence>
<dbReference type="Proteomes" id="UP001328107">
    <property type="component" value="Unassembled WGS sequence"/>
</dbReference>
<protein>
    <submittedName>
        <fullName evidence="1">Uncharacterized protein</fullName>
    </submittedName>
</protein>
<evidence type="ECO:0000313" key="2">
    <source>
        <dbReference type="Proteomes" id="UP001328107"/>
    </source>
</evidence>
<name>A0AAN4Z3C4_9BILA</name>
<proteinExistence type="predicted"/>
<sequence length="149" mass="16528">MPLNDDEPCVPRIRVGEKLAVLTLNLDTVYTFPTHPLSSTAHKNITALLIQADALLDGINGRIGVQEHEILDMERGALVISEWAIAFFLTLDVNPNETSALFSFQAVMVFNLKLKGALATSVVARRKLRQSRSLDSFLFTGFVRFHSDS</sequence>
<dbReference type="AlphaFoldDB" id="A0AAN4Z3C4"/>
<accession>A0AAN4Z3C4</accession>
<comment type="caution">
    <text evidence="1">The sequence shown here is derived from an EMBL/GenBank/DDBJ whole genome shotgun (WGS) entry which is preliminary data.</text>
</comment>
<organism evidence="1 2">
    <name type="scientific">Pristionchus mayeri</name>
    <dbReference type="NCBI Taxonomy" id="1317129"/>
    <lineage>
        <taxon>Eukaryota</taxon>
        <taxon>Metazoa</taxon>
        <taxon>Ecdysozoa</taxon>
        <taxon>Nematoda</taxon>
        <taxon>Chromadorea</taxon>
        <taxon>Rhabditida</taxon>
        <taxon>Rhabditina</taxon>
        <taxon>Diplogasteromorpha</taxon>
        <taxon>Diplogasteroidea</taxon>
        <taxon>Neodiplogasteridae</taxon>
        <taxon>Pristionchus</taxon>
    </lineage>
</organism>
<reference evidence="2" key="1">
    <citation type="submission" date="2022-10" db="EMBL/GenBank/DDBJ databases">
        <title>Genome assembly of Pristionchus species.</title>
        <authorList>
            <person name="Yoshida K."/>
            <person name="Sommer R.J."/>
        </authorList>
    </citation>
    <scope>NUCLEOTIDE SEQUENCE [LARGE SCALE GENOMIC DNA]</scope>
    <source>
        <strain evidence="2">RS5460</strain>
    </source>
</reference>
<gene>
    <name evidence="1" type="ORF">PMAYCL1PPCAC_03361</name>
</gene>